<evidence type="ECO:0000256" key="1">
    <source>
        <dbReference type="ARBA" id="ARBA00022692"/>
    </source>
</evidence>
<dbReference type="CDD" id="cd17355">
    <property type="entry name" value="MFS_YcxA_like"/>
    <property type="match status" value="1"/>
</dbReference>
<feature type="domain" description="Major facilitator superfamily (MFS) profile" evidence="5">
    <location>
        <begin position="18"/>
        <end position="408"/>
    </location>
</feature>
<dbReference type="InterPro" id="IPR011701">
    <property type="entry name" value="MFS"/>
</dbReference>
<comment type="caution">
    <text evidence="6">The sequence shown here is derived from an EMBL/GenBank/DDBJ whole genome shotgun (WGS) entry which is preliminary data.</text>
</comment>
<feature type="transmembrane region" description="Helical" evidence="4">
    <location>
        <begin position="353"/>
        <end position="377"/>
    </location>
</feature>
<dbReference type="EMBL" id="JBBHJZ010000001">
    <property type="protein sequence ID" value="MEJ5975178.1"/>
    <property type="molecule type" value="Genomic_DNA"/>
</dbReference>
<name>A0ABU8RQ27_9SPHN</name>
<accession>A0ABU8RQ27</accession>
<feature type="transmembrane region" description="Helical" evidence="4">
    <location>
        <begin position="84"/>
        <end position="104"/>
    </location>
</feature>
<keyword evidence="1 4" id="KW-0812">Transmembrane</keyword>
<sequence length="415" mass="44076">MNGSRSNATEEWKSGWALVLACFVGFSFFSVPTASMGVFMEPIGREFGWGRTLIAAGTSMTSVVTALLSPFVGVLIDRWGARRLGLPGVFLTAFAIGAISLANGSAVQWLALWAFYALISILVKTTIWTAPVSGHFTKGRGLALALTLSGTAAAQAIAPPLCNWLIEHYGWRQAYVWTGLGWGGVTLLLCWLFLYDRKDRSRLSPERAAAVPADDLPGLTIAEAWRSRPLWAIAVSTFVMMLLSLGLQIHQVPILTGAGVSRTNAAWLASLFGLAGIVGKLVTGALLDRYRPNWIGGVTLAANGLAFALLLAGLHSPVLIVVAILINGYSAGTKLQICTYLTASYAGLRNLGAVFGAMYSLVSLGSGLGPMIAGFVYDTTGGYAPFLVAGTFGCVFCGLLIVTLPRYPNWKEITT</sequence>
<evidence type="ECO:0000256" key="3">
    <source>
        <dbReference type="ARBA" id="ARBA00023136"/>
    </source>
</evidence>
<gene>
    <name evidence="6" type="ORF">WG901_00895</name>
</gene>
<evidence type="ECO:0000256" key="4">
    <source>
        <dbReference type="SAM" id="Phobius"/>
    </source>
</evidence>
<feature type="transmembrane region" description="Helical" evidence="4">
    <location>
        <begin position="142"/>
        <end position="162"/>
    </location>
</feature>
<dbReference type="SUPFAM" id="SSF103473">
    <property type="entry name" value="MFS general substrate transporter"/>
    <property type="match status" value="1"/>
</dbReference>
<dbReference type="PANTHER" id="PTHR11360:SF284">
    <property type="entry name" value="EG:103B4.3 PROTEIN-RELATED"/>
    <property type="match status" value="1"/>
</dbReference>
<reference evidence="6 7" key="1">
    <citation type="submission" date="2024-03" db="EMBL/GenBank/DDBJ databases">
        <authorList>
            <person name="Jo J.-H."/>
        </authorList>
    </citation>
    <scope>NUCLEOTIDE SEQUENCE [LARGE SCALE GENOMIC DNA]</scope>
    <source>
        <strain evidence="6 7">PS1R-30</strain>
    </source>
</reference>
<proteinExistence type="predicted"/>
<keyword evidence="2 4" id="KW-1133">Transmembrane helix</keyword>
<keyword evidence="3 4" id="KW-0472">Membrane</keyword>
<evidence type="ECO:0000313" key="6">
    <source>
        <dbReference type="EMBL" id="MEJ5975178.1"/>
    </source>
</evidence>
<protein>
    <submittedName>
        <fullName evidence="6">MFS transporter</fullName>
    </submittedName>
</protein>
<feature type="transmembrane region" description="Helical" evidence="4">
    <location>
        <begin position="230"/>
        <end position="247"/>
    </location>
</feature>
<feature type="transmembrane region" description="Helical" evidence="4">
    <location>
        <begin position="52"/>
        <end position="72"/>
    </location>
</feature>
<feature type="transmembrane region" description="Helical" evidence="4">
    <location>
        <begin position="383"/>
        <end position="404"/>
    </location>
</feature>
<dbReference type="Pfam" id="PF07690">
    <property type="entry name" value="MFS_1"/>
    <property type="match status" value="2"/>
</dbReference>
<evidence type="ECO:0000256" key="2">
    <source>
        <dbReference type="ARBA" id="ARBA00022989"/>
    </source>
</evidence>
<feature type="transmembrane region" description="Helical" evidence="4">
    <location>
        <begin position="318"/>
        <end position="341"/>
    </location>
</feature>
<feature type="transmembrane region" description="Helical" evidence="4">
    <location>
        <begin position="16"/>
        <end position="40"/>
    </location>
</feature>
<dbReference type="InterPro" id="IPR020846">
    <property type="entry name" value="MFS_dom"/>
</dbReference>
<dbReference type="InterPro" id="IPR036259">
    <property type="entry name" value="MFS_trans_sf"/>
</dbReference>
<dbReference type="InterPro" id="IPR050327">
    <property type="entry name" value="Proton-linked_MCT"/>
</dbReference>
<feature type="transmembrane region" description="Helical" evidence="4">
    <location>
        <begin position="267"/>
        <end position="287"/>
    </location>
</feature>
<feature type="transmembrane region" description="Helical" evidence="4">
    <location>
        <begin position="174"/>
        <end position="194"/>
    </location>
</feature>
<organism evidence="6 7">
    <name type="scientific">Novosphingobium anseongense</name>
    <dbReference type="NCBI Taxonomy" id="3133436"/>
    <lineage>
        <taxon>Bacteria</taxon>
        <taxon>Pseudomonadati</taxon>
        <taxon>Pseudomonadota</taxon>
        <taxon>Alphaproteobacteria</taxon>
        <taxon>Sphingomonadales</taxon>
        <taxon>Sphingomonadaceae</taxon>
        <taxon>Novosphingobium</taxon>
    </lineage>
</organism>
<keyword evidence="7" id="KW-1185">Reference proteome</keyword>
<evidence type="ECO:0000259" key="5">
    <source>
        <dbReference type="PROSITE" id="PS50850"/>
    </source>
</evidence>
<dbReference type="Proteomes" id="UP001361239">
    <property type="component" value="Unassembled WGS sequence"/>
</dbReference>
<dbReference type="PANTHER" id="PTHR11360">
    <property type="entry name" value="MONOCARBOXYLATE TRANSPORTER"/>
    <property type="match status" value="1"/>
</dbReference>
<feature type="transmembrane region" description="Helical" evidence="4">
    <location>
        <begin position="110"/>
        <end position="130"/>
    </location>
</feature>
<feature type="transmembrane region" description="Helical" evidence="4">
    <location>
        <begin position="294"/>
        <end position="312"/>
    </location>
</feature>
<dbReference type="PROSITE" id="PS50850">
    <property type="entry name" value="MFS"/>
    <property type="match status" value="1"/>
</dbReference>
<dbReference type="Gene3D" id="1.20.1250.20">
    <property type="entry name" value="MFS general substrate transporter like domains"/>
    <property type="match status" value="2"/>
</dbReference>
<dbReference type="RefSeq" id="WP_339585145.1">
    <property type="nucleotide sequence ID" value="NZ_JBBHJZ010000001.1"/>
</dbReference>
<evidence type="ECO:0000313" key="7">
    <source>
        <dbReference type="Proteomes" id="UP001361239"/>
    </source>
</evidence>